<feature type="region of interest" description="Disordered" evidence="3">
    <location>
        <begin position="47"/>
        <end position="72"/>
    </location>
</feature>
<dbReference type="InterPro" id="IPR041079">
    <property type="entry name" value="Neuraminidase-like"/>
</dbReference>
<proteinExistence type="predicted"/>
<feature type="domain" description="Tc toxin complex TcA C-terminal TcB-binding" evidence="4">
    <location>
        <begin position="1866"/>
        <end position="1996"/>
    </location>
</feature>
<comment type="caution">
    <text evidence="7">The sequence shown here is derived from an EMBL/GenBank/DDBJ whole genome shotgun (WGS) entry which is preliminary data.</text>
</comment>
<dbReference type="Pfam" id="PF20220">
    <property type="entry name" value="ABC_toxin_N"/>
    <property type="match status" value="1"/>
</dbReference>
<evidence type="ECO:0000259" key="4">
    <source>
        <dbReference type="Pfam" id="PF18276"/>
    </source>
</evidence>
<name>A0A9P1V0G8_YEREN</name>
<feature type="coiled-coil region" evidence="2">
    <location>
        <begin position="1839"/>
        <end position="1873"/>
    </location>
</feature>
<feature type="domain" description="Tc toxin complex TcA C-terminal TcB-binding" evidence="4">
    <location>
        <begin position="2098"/>
        <end position="2165"/>
    </location>
</feature>
<dbReference type="InterPro" id="IPR040840">
    <property type="entry name" value="TcA_TcB_BD"/>
</dbReference>
<feature type="compositionally biased region" description="Polar residues" evidence="3">
    <location>
        <begin position="62"/>
        <end position="72"/>
    </location>
</feature>
<dbReference type="EMBL" id="CPZF01000002">
    <property type="protein sequence ID" value="CNF20497.1"/>
    <property type="molecule type" value="Genomic_DNA"/>
</dbReference>
<dbReference type="Pfam" id="PF18276">
    <property type="entry name" value="TcA_TcB_BD"/>
    <property type="match status" value="2"/>
</dbReference>
<feature type="domain" description="ABC toxin N-terminal" evidence="6">
    <location>
        <begin position="679"/>
        <end position="798"/>
    </location>
</feature>
<evidence type="ECO:0000313" key="8">
    <source>
        <dbReference type="Proteomes" id="UP000041356"/>
    </source>
</evidence>
<evidence type="ECO:0000256" key="3">
    <source>
        <dbReference type="SAM" id="MobiDB-lite"/>
    </source>
</evidence>
<evidence type="ECO:0000256" key="2">
    <source>
        <dbReference type="SAM" id="Coils"/>
    </source>
</evidence>
<dbReference type="RefSeq" id="WP_050130205.1">
    <property type="nucleotide sequence ID" value="NZ_CPZF01000002.1"/>
</dbReference>
<dbReference type="InterPro" id="IPR018003">
    <property type="entry name" value="Insecticidal_toxin/plasmid_vir"/>
</dbReference>
<organism evidence="7 8">
    <name type="scientific">Yersinia enterocolitica</name>
    <dbReference type="NCBI Taxonomy" id="630"/>
    <lineage>
        <taxon>Bacteria</taxon>
        <taxon>Pseudomonadati</taxon>
        <taxon>Pseudomonadota</taxon>
        <taxon>Gammaproteobacteria</taxon>
        <taxon>Enterobacterales</taxon>
        <taxon>Yersiniaceae</taxon>
        <taxon>Yersinia</taxon>
    </lineage>
</organism>
<gene>
    <name evidence="7" type="ORF">ERS137939_00924</name>
</gene>
<evidence type="ECO:0000313" key="7">
    <source>
        <dbReference type="EMBL" id="CNF20497.1"/>
    </source>
</evidence>
<dbReference type="Pfam" id="PF18413">
    <property type="entry name" value="Neuraminidase"/>
    <property type="match status" value="1"/>
</dbReference>
<feature type="domain" description="Neuraminidase-like" evidence="5">
    <location>
        <begin position="830"/>
        <end position="955"/>
    </location>
</feature>
<sequence>MSNINDEIKSNINIAEKLTDYSLEEVYTALQDTHSLSEIQVLYNNADKRRKKAQAQQRRSSNRGNPQLQQATTLEITADLQDTDSTDASGAMFYSNDSMLERHIHYVNEGDIASRFSPAAYLTELYKNAKSLHKPTSLYYIDKRRPDIAELLLSQDNQDSEVSTLDLSNKILTHTIKQKSGDKSVTEILKTHNIPFNLEFEKWQQVLKARKTTAAQLWHKHINEPTTTLLGLGISYECYQQLTNTPQLDNMPILPLEMARYYELPPSVIDEVEHLLPSGKDENARRTTRHQLLMLHKTTGFSLATLTLFVLKDGHFSTDCLVQLHLTNIYQQRYGISATDAITLVRQDWKAGVPSTPVAALLAECHQLTLAELSALRPLIADANSTDSYKFIEGIYNTTQWLNHHQLSVADLVMMTSTTFDTTQTAEIEHLVTTLQANVKRSELDRVQLRFELSSPLAQLLELTPAATTFLLYWMEGRFNGVKIEDIWQKIINLDTSKPFKVPASVIAFCHQLAQLAQITKKLHLTDEALLQLARTDLGLTIVTNNKFTADGLMELSRYRDWLMALSEQDSNADTILVEQKPLQELLEMFSVELLETFSGDAKGNFNNLRYRFDSFKNIESRQYWQQIAKTLHLPVDSILPLSDMMHDYQLATRLIDSLAETAFGTLPASDRTSITDILAEKQSEALSRYYLTITPRLKTRDDIYSYLLIDNQVTPLIKTTAIGEAIASLQLYVNRCRNQGNNEGKVQKSLLKRGFFTDWDLYNKRYSSWSGINQLTYFPENYIDPALRIGQTSMMDTLLQSINQSQLSADTLEDAFKTYLTEFEEIANLSVITGYHDHESIDQGLTYFIGESLTSPPTYYWRTVNHTQFDEGKFPATAWSEWNKITTAAMPYNQLIRPFRLNGRLYLLWLERREENRNRKPDDGAKWCYELKLSHLRYDGTWSVPFNFEVEISDTYFQEKGCSLHCTASSSPTELHVCLYQKADSYSEKSQIKLWIIDEMMGLTKQENKEKLKSWVSSLSNEFDTLTERRISNFYSGGKKVSVRNTINEKPKIISTTHIGNPKSFAHSQYGFTDVNIINSTNKDITFQFKPNPVEVNNQVIDLGDISRLADPSLLESAIKKHGENKQYLAYSREINFDLTGDNALTCNISFVMVTIPYEEYDNYEDRNRYLNYGSRDVVKVYLSAPVPIMKSFNDEERFNKFLEKNRKYSELSFAGDYGDNRHSLTLPSIGSKPNELIFSAYNNDLLDEDLIEAYIDDNLFMGWSWMDRNSDSYQYYPEKNITIITPKTFASIESLTITTSVGNTKVVSGPYPFTANNKKSADILVHKWDQPIELTLPVAISESTDIEIHYSYHSSRNESVGSMIQTIPITVIPDVSQNYLALKTNEAQAQYLEWDKQKKHQVRLNTLFAKELVRRADSGIDNILSPDTQLIFEPDLGENNNHAANQSVDFSGANGLYFWELFYYTPMLVMQRLLQEQSFDLATHWLSYVFNPTNPSTPWNTRPLKEDTAWNNAPLDSTNPDAVAQADPMHYKLSTFMRLLDLLIARGDYAYRQQQRDTLAEAKMWYVQANNLLGGEPTRTDNSSKWVHLPLKEAVELADHLFLPQQNTKLQDYRQILKLRVFNLRNNLSIDGQPLMLPQFTAPADAKALMNTAVASSLGGIALPSHIKLSLQRFPVVLESAKAMVGQLIQFGSSLSGVIEREDAEKMAVLMQTQGTELLAQSVLMQQKNLEELHHETTALSAALAGAEGRYKHYNDLYQENINAGENSAIALRATAGFITGTTQALYMTGAALDMVPNIYGMSVGGARYGAIANAIAIGSSIASTASTLAADGISTTEMYRRRRQEWEISRNNAEAEIKQITAQQETLKIRSTSAQLQVSYLETQQAQHQTQLALMTNKFTNQALYSWMRSRLSALYFQFYDLTVSRCLQAQYGYQWETLDITSFIKPGAWQGTYAGLLCGEALMLNLATLEAAYQSWQARELEIERTLSLAELYQNIPTSGFDLATAISAALSASNKVSQTGENGNVISIKDDILSLSFSISALNLAQDYPKIMGLGDKRFFQQISVSLPALLGPYQSVQAVLSYTGTDAIFAKGCDAIALSRGMNDSGLFQLDFNDSNYLPFEGIDIEDSGGFVLRFPTNSDKQKALLQSLSDIILHIRYTIRS</sequence>
<dbReference type="InterPro" id="IPR046839">
    <property type="entry name" value="ABC_toxin_N"/>
</dbReference>
<evidence type="ECO:0000256" key="1">
    <source>
        <dbReference type="ARBA" id="ARBA00023026"/>
    </source>
</evidence>
<dbReference type="Proteomes" id="UP000041356">
    <property type="component" value="Unassembled WGS sequence"/>
</dbReference>
<keyword evidence="1" id="KW-0843">Virulence</keyword>
<dbReference type="Pfam" id="PF03538">
    <property type="entry name" value="VRP1"/>
    <property type="match status" value="1"/>
</dbReference>
<accession>A0A9P1V0G8</accession>
<protein>
    <submittedName>
        <fullName evidence="7">Toxin subunit</fullName>
    </submittedName>
</protein>
<evidence type="ECO:0000259" key="5">
    <source>
        <dbReference type="Pfam" id="PF18413"/>
    </source>
</evidence>
<reference evidence="7 8" key="1">
    <citation type="submission" date="2015-03" db="EMBL/GenBank/DDBJ databases">
        <authorList>
            <consortium name="Pathogen Informatics"/>
            <person name="Murphy D."/>
        </authorList>
    </citation>
    <scope>NUCLEOTIDE SEQUENCE [LARGE SCALE GENOMIC DNA]</scope>
    <source>
        <strain evidence="7 8">IP27818</strain>
    </source>
</reference>
<evidence type="ECO:0000259" key="6">
    <source>
        <dbReference type="Pfam" id="PF20220"/>
    </source>
</evidence>
<keyword evidence="2" id="KW-0175">Coiled coil</keyword>